<keyword evidence="4" id="KW-1185">Reference proteome</keyword>
<dbReference type="InterPro" id="IPR029065">
    <property type="entry name" value="Enolase_C-like"/>
</dbReference>
<dbReference type="SMART" id="SM00922">
    <property type="entry name" value="MR_MLE"/>
    <property type="match status" value="1"/>
</dbReference>
<dbReference type="EC" id="4.2.1.6" evidence="3"/>
<organism evidence="3 4">
    <name type="scientific">Actinopolymorpha pittospori</name>
    <dbReference type="NCBI Taxonomy" id="648752"/>
    <lineage>
        <taxon>Bacteria</taxon>
        <taxon>Bacillati</taxon>
        <taxon>Actinomycetota</taxon>
        <taxon>Actinomycetes</taxon>
        <taxon>Propionibacteriales</taxon>
        <taxon>Actinopolymorphaceae</taxon>
        <taxon>Actinopolymorpha</taxon>
    </lineage>
</organism>
<dbReference type="Gene3D" id="3.30.390.10">
    <property type="entry name" value="Enolase-like, N-terminal domain"/>
    <property type="match status" value="1"/>
</dbReference>
<evidence type="ECO:0000256" key="1">
    <source>
        <dbReference type="ARBA" id="ARBA00023239"/>
    </source>
</evidence>
<evidence type="ECO:0000259" key="2">
    <source>
        <dbReference type="SMART" id="SM00922"/>
    </source>
</evidence>
<dbReference type="InterPro" id="IPR034593">
    <property type="entry name" value="DgoD-like"/>
</dbReference>
<dbReference type="SFLD" id="SFLDG00179">
    <property type="entry name" value="mandelate_racemase"/>
    <property type="match status" value="1"/>
</dbReference>
<proteinExistence type="predicted"/>
<dbReference type="PROSITE" id="PS00908">
    <property type="entry name" value="MR_MLE_1"/>
    <property type="match status" value="1"/>
</dbReference>
<accession>A0A927MQ44</accession>
<dbReference type="InterPro" id="IPR029017">
    <property type="entry name" value="Enolase-like_N"/>
</dbReference>
<dbReference type="GO" id="GO:0008869">
    <property type="term" value="F:galactonate dehydratase activity"/>
    <property type="evidence" value="ECO:0007669"/>
    <property type="project" value="UniProtKB-EC"/>
</dbReference>
<dbReference type="SUPFAM" id="SSF51604">
    <property type="entry name" value="Enolase C-terminal domain-like"/>
    <property type="match status" value="1"/>
</dbReference>
<dbReference type="PANTHER" id="PTHR48080:SF2">
    <property type="entry name" value="D-GALACTONATE DEHYDRATASE"/>
    <property type="match status" value="1"/>
</dbReference>
<name>A0A927MQ44_9ACTN</name>
<dbReference type="Pfam" id="PF02746">
    <property type="entry name" value="MR_MLE_N"/>
    <property type="match status" value="1"/>
</dbReference>
<gene>
    <name evidence="3" type="ORF">HEB94_000006</name>
</gene>
<dbReference type="Pfam" id="PF13378">
    <property type="entry name" value="MR_MLE_C"/>
    <property type="match status" value="1"/>
</dbReference>
<reference evidence="3" key="1">
    <citation type="submission" date="2020-10" db="EMBL/GenBank/DDBJ databases">
        <title>Sequencing the genomes of 1000 actinobacteria strains.</title>
        <authorList>
            <person name="Klenk H.-P."/>
        </authorList>
    </citation>
    <scope>NUCLEOTIDE SEQUENCE</scope>
    <source>
        <strain evidence="3">DSM 45354</strain>
    </source>
</reference>
<evidence type="ECO:0000313" key="3">
    <source>
        <dbReference type="EMBL" id="MBE1603158.1"/>
    </source>
</evidence>
<evidence type="ECO:0000313" key="4">
    <source>
        <dbReference type="Proteomes" id="UP000638648"/>
    </source>
</evidence>
<dbReference type="GO" id="GO:0009063">
    <property type="term" value="P:amino acid catabolic process"/>
    <property type="evidence" value="ECO:0007669"/>
    <property type="project" value="InterPro"/>
</dbReference>
<dbReference type="EMBL" id="JADBEM010000001">
    <property type="protein sequence ID" value="MBE1603158.1"/>
    <property type="molecule type" value="Genomic_DNA"/>
</dbReference>
<dbReference type="SUPFAM" id="SSF54826">
    <property type="entry name" value="Enolase N-terminal domain-like"/>
    <property type="match status" value="1"/>
</dbReference>
<dbReference type="SFLD" id="SFLDS00001">
    <property type="entry name" value="Enolase"/>
    <property type="match status" value="1"/>
</dbReference>
<dbReference type="RefSeq" id="WP_192748045.1">
    <property type="nucleotide sequence ID" value="NZ_BAABJL010000160.1"/>
</dbReference>
<feature type="domain" description="Mandelate racemase/muconate lactonizing enzyme C-terminal" evidence="2">
    <location>
        <begin position="131"/>
        <end position="236"/>
    </location>
</feature>
<keyword evidence="1 3" id="KW-0456">Lyase</keyword>
<dbReference type="InterPro" id="IPR036849">
    <property type="entry name" value="Enolase-like_C_sf"/>
</dbReference>
<dbReference type="Gene3D" id="3.20.20.120">
    <property type="entry name" value="Enolase-like C-terminal domain"/>
    <property type="match status" value="1"/>
</dbReference>
<comment type="caution">
    <text evidence="3">The sequence shown here is derived from an EMBL/GenBank/DDBJ whole genome shotgun (WGS) entry which is preliminary data.</text>
</comment>
<sequence>MRITKVETFKFWADWCNWLFVRVSTDEGLVGWGEGSLHGAIESVETAVRELSPLLVGAEFAGPEVHWQQLYHGWRWRGGAVQNTALSAVDLALWDLEGKRLGVPVSRLLGGALRPRVRAYASHWLREARSPEEAHAGAVEALKLGYGGFKWSLSDRWDNADELGSLVRAAEFMAAAREGAGPTTEIFVECAERLSPRTALRAAELLAPYRPGWFEEPIPFENAKVMADLQQVLPVPIATGERLLSRWEFRELLERSGCRIVQPDLMHAGGITEVRKIATMADTYYVSVAPHNPGGPIATLASIHLAAAIPNFLVLETMARESGIRDRICPDGPKVVDGHFEVPSAPGLGADLDVEAMRELAFQPQPLSKSKAWWA</sequence>
<protein>
    <submittedName>
        <fullName evidence="3">Galactonate dehydratase</fullName>
        <ecNumber evidence="3">4.2.1.6</ecNumber>
    </submittedName>
</protein>
<dbReference type="AlphaFoldDB" id="A0A927MQ44"/>
<dbReference type="PANTHER" id="PTHR48080">
    <property type="entry name" value="D-GALACTONATE DEHYDRATASE-RELATED"/>
    <property type="match status" value="1"/>
</dbReference>
<dbReference type="InterPro" id="IPR013341">
    <property type="entry name" value="Mandelate_racemase_N_dom"/>
</dbReference>
<dbReference type="InterPro" id="IPR013342">
    <property type="entry name" value="Mandelate_racemase_C"/>
</dbReference>
<dbReference type="InterPro" id="IPR018110">
    <property type="entry name" value="Mandel_Rmase/mucon_lact_enz_CS"/>
</dbReference>
<dbReference type="CDD" id="cd03316">
    <property type="entry name" value="MR_like"/>
    <property type="match status" value="1"/>
</dbReference>
<dbReference type="Proteomes" id="UP000638648">
    <property type="component" value="Unassembled WGS sequence"/>
</dbReference>